<comment type="similarity">
    <text evidence="1 4">Belongs to the short-chain dehydrogenases/reductases (SDR) family.</text>
</comment>
<comment type="caution">
    <text evidence="6">The sequence shown here is derived from an EMBL/GenBank/DDBJ whole genome shotgun (WGS) entry which is preliminary data.</text>
</comment>
<dbReference type="EMBL" id="CAMXCT010000080">
    <property type="protein sequence ID" value="CAI3973515.1"/>
    <property type="molecule type" value="Genomic_DNA"/>
</dbReference>
<dbReference type="GO" id="GO:0016491">
    <property type="term" value="F:oxidoreductase activity"/>
    <property type="evidence" value="ECO:0007669"/>
    <property type="project" value="UniProtKB-KW"/>
</dbReference>
<dbReference type="EMBL" id="CAMXCT030000080">
    <property type="protein sequence ID" value="CAL4760827.1"/>
    <property type="molecule type" value="Genomic_DNA"/>
</dbReference>
<dbReference type="InterPro" id="IPR036291">
    <property type="entry name" value="NAD(P)-bd_dom_sf"/>
</dbReference>
<evidence type="ECO:0000256" key="2">
    <source>
        <dbReference type="ARBA" id="ARBA00022857"/>
    </source>
</evidence>
<keyword evidence="3" id="KW-0560">Oxidoreductase</keyword>
<dbReference type="PROSITE" id="PS51257">
    <property type="entry name" value="PROKAR_LIPOPROTEIN"/>
    <property type="match status" value="1"/>
</dbReference>
<reference evidence="7" key="2">
    <citation type="submission" date="2024-04" db="EMBL/GenBank/DDBJ databases">
        <authorList>
            <person name="Chen Y."/>
            <person name="Shah S."/>
            <person name="Dougan E. K."/>
            <person name="Thang M."/>
            <person name="Chan C."/>
        </authorList>
    </citation>
    <scope>NUCLEOTIDE SEQUENCE [LARGE SCALE GENOMIC DNA]</scope>
</reference>
<sequence length="294" mass="31898">MAKRIALCCLFLVACSWCSWRSPAMALRRVLVTGGNKGIGRALCRQLAADHGFYVLLGSRDPGRGEEAVKSILEKSPECQDRLEFLPLDVASDASVKAAAETVREKFGTMYAIVNNAGVGFQNSMADTLNINTYGPKRVCDHFLPLLDPKEGRIVNTASASGPNYNAGAPAAEREMLTNPDVTWEELSATMEKVSKDPGGRQPYGFSKACLIAYTMMLAREKPELKINAMTPGYILTDITRGMGATKPPEEGTKAAIYCLTGDLKGNGWYYGSDALRSPIDRYRAPGDPPYEGP</sequence>
<dbReference type="Pfam" id="PF00106">
    <property type="entry name" value="adh_short"/>
    <property type="match status" value="1"/>
</dbReference>
<reference evidence="6" key="1">
    <citation type="submission" date="2022-10" db="EMBL/GenBank/DDBJ databases">
        <authorList>
            <person name="Chen Y."/>
            <person name="Dougan E. K."/>
            <person name="Chan C."/>
            <person name="Rhodes N."/>
            <person name="Thang M."/>
        </authorList>
    </citation>
    <scope>NUCLEOTIDE SEQUENCE</scope>
</reference>
<dbReference type="PANTHER" id="PTHR43490:SF99">
    <property type="entry name" value="SHORT-CHAIN DEHYDROGENASE_REDUCTASE"/>
    <property type="match status" value="1"/>
</dbReference>
<dbReference type="PRINTS" id="PR00081">
    <property type="entry name" value="GDHRDH"/>
</dbReference>
<dbReference type="Gene3D" id="3.40.50.720">
    <property type="entry name" value="NAD(P)-binding Rossmann-like Domain"/>
    <property type="match status" value="1"/>
</dbReference>
<keyword evidence="5" id="KW-0732">Signal</keyword>
<dbReference type="Proteomes" id="UP001152797">
    <property type="component" value="Unassembled WGS sequence"/>
</dbReference>
<feature type="signal peptide" evidence="5">
    <location>
        <begin position="1"/>
        <end position="26"/>
    </location>
</feature>
<evidence type="ECO:0000313" key="8">
    <source>
        <dbReference type="EMBL" id="CAL4760827.1"/>
    </source>
</evidence>
<gene>
    <name evidence="6" type="ORF">C1SCF055_LOCUS2018</name>
</gene>
<feature type="chain" id="PRO_5043269503" evidence="5">
    <location>
        <begin position="27"/>
        <end position="294"/>
    </location>
</feature>
<evidence type="ECO:0000313" key="7">
    <source>
        <dbReference type="EMBL" id="CAL1126890.1"/>
    </source>
</evidence>
<keyword evidence="2" id="KW-0521">NADP</keyword>
<keyword evidence="9" id="KW-1185">Reference proteome</keyword>
<evidence type="ECO:0000256" key="3">
    <source>
        <dbReference type="ARBA" id="ARBA00023002"/>
    </source>
</evidence>
<dbReference type="SUPFAM" id="SSF51735">
    <property type="entry name" value="NAD(P)-binding Rossmann-fold domains"/>
    <property type="match status" value="1"/>
</dbReference>
<evidence type="ECO:0000256" key="1">
    <source>
        <dbReference type="ARBA" id="ARBA00006484"/>
    </source>
</evidence>
<protein>
    <submittedName>
        <fullName evidence="8">(+)-neomenthol dehydrogenase (Menthone:neomenth ol reductase) (Short-chain dehydrogenase/reductase 1) (AtSDR1)</fullName>
    </submittedName>
</protein>
<dbReference type="GO" id="GO:0016020">
    <property type="term" value="C:membrane"/>
    <property type="evidence" value="ECO:0007669"/>
    <property type="project" value="TreeGrafter"/>
</dbReference>
<evidence type="ECO:0000256" key="5">
    <source>
        <dbReference type="SAM" id="SignalP"/>
    </source>
</evidence>
<dbReference type="EMBL" id="CAMXCT020000080">
    <property type="protein sequence ID" value="CAL1126890.1"/>
    <property type="molecule type" value="Genomic_DNA"/>
</dbReference>
<proteinExistence type="inferred from homology"/>
<evidence type="ECO:0000313" key="9">
    <source>
        <dbReference type="Proteomes" id="UP001152797"/>
    </source>
</evidence>
<evidence type="ECO:0000313" key="6">
    <source>
        <dbReference type="EMBL" id="CAI3973515.1"/>
    </source>
</evidence>
<dbReference type="PRINTS" id="PR00080">
    <property type="entry name" value="SDRFAMILY"/>
</dbReference>
<dbReference type="PANTHER" id="PTHR43490">
    <property type="entry name" value="(+)-NEOMENTHOL DEHYDROGENASE"/>
    <property type="match status" value="1"/>
</dbReference>
<organism evidence="6">
    <name type="scientific">Cladocopium goreaui</name>
    <dbReference type="NCBI Taxonomy" id="2562237"/>
    <lineage>
        <taxon>Eukaryota</taxon>
        <taxon>Sar</taxon>
        <taxon>Alveolata</taxon>
        <taxon>Dinophyceae</taxon>
        <taxon>Suessiales</taxon>
        <taxon>Symbiodiniaceae</taxon>
        <taxon>Cladocopium</taxon>
    </lineage>
</organism>
<dbReference type="InterPro" id="IPR002347">
    <property type="entry name" value="SDR_fam"/>
</dbReference>
<evidence type="ECO:0000256" key="4">
    <source>
        <dbReference type="RuleBase" id="RU000363"/>
    </source>
</evidence>
<accession>A0A9P1BIW7</accession>
<dbReference type="OrthoDB" id="10262319at2759"/>
<dbReference type="AlphaFoldDB" id="A0A9P1BIW7"/>
<name>A0A9P1BIW7_9DINO</name>